<evidence type="ECO:0008006" key="2">
    <source>
        <dbReference type="Google" id="ProtNLM"/>
    </source>
</evidence>
<reference evidence="1" key="1">
    <citation type="journal article" date="2014" name="Genome Biol. Evol.">
        <title>Pangenome evidence for extensive interdomain horizontal transfer affecting lineage core and shell genes in uncultured planktonic thaumarchaeota and euryarchaeota.</title>
        <authorList>
            <person name="Deschamps P."/>
            <person name="Zivanovic Y."/>
            <person name="Moreira D."/>
            <person name="Rodriguez-Valera F."/>
            <person name="Lopez-Garcia P."/>
        </authorList>
    </citation>
    <scope>NUCLEOTIDE SEQUENCE</scope>
</reference>
<dbReference type="EMBL" id="KF901003">
    <property type="protein sequence ID" value="AIF14542.1"/>
    <property type="molecule type" value="Genomic_DNA"/>
</dbReference>
<protein>
    <recommendedName>
        <fullName evidence="2">Translin family protein</fullName>
    </recommendedName>
</protein>
<sequence>MIQKNIKPELDAIFKTFQVFGAAKQVLSEESTEITNATRTSITNSISASTASGEKRQELFSDALVYAMKAGEILLRLQKRLKEDYGRFWRQDLITSSLFAIPEQEIVEAFALFAILKHVEVPKRVIPFRIKNLDPYEPKKATLKVSGEAYIFGLLDCVGELGRVIHDSQNRTEYVIQIFKQMEELYVELERFRKFPNRKDPKIKSKDLANLKHRIDICGSQVTKSRELLGKLGTRIPKNGPYA</sequence>
<accession>A0A075HJF7</accession>
<name>A0A075HJF7_9ARCH</name>
<organism evidence="1">
    <name type="scientific">uncultured marine thaumarchaeote KM3_67_E02</name>
    <dbReference type="NCBI Taxonomy" id="1456235"/>
    <lineage>
        <taxon>Archaea</taxon>
        <taxon>Nitrososphaerota</taxon>
        <taxon>environmental samples</taxon>
    </lineage>
</organism>
<dbReference type="Pfam" id="PF01997">
    <property type="entry name" value="Translin"/>
    <property type="match status" value="1"/>
</dbReference>
<dbReference type="InterPro" id="IPR002848">
    <property type="entry name" value="Translin_fam"/>
</dbReference>
<dbReference type="SUPFAM" id="SSF74784">
    <property type="entry name" value="Translin"/>
    <property type="match status" value="1"/>
</dbReference>
<evidence type="ECO:0000313" key="1">
    <source>
        <dbReference type="EMBL" id="AIF14542.1"/>
    </source>
</evidence>
<dbReference type="GO" id="GO:0043565">
    <property type="term" value="F:sequence-specific DNA binding"/>
    <property type="evidence" value="ECO:0007669"/>
    <property type="project" value="InterPro"/>
</dbReference>
<dbReference type="Gene3D" id="1.20.58.2140">
    <property type="match status" value="1"/>
</dbReference>
<proteinExistence type="predicted"/>
<dbReference type="InterPro" id="IPR036081">
    <property type="entry name" value="Translin_sf"/>
</dbReference>
<dbReference type="AlphaFoldDB" id="A0A075HJF7"/>